<organism evidence="2 3">
    <name type="scientific">Lampropedia aestuarii</name>
    <dbReference type="NCBI Taxonomy" id="2562762"/>
    <lineage>
        <taxon>Bacteria</taxon>
        <taxon>Pseudomonadati</taxon>
        <taxon>Pseudomonadota</taxon>
        <taxon>Betaproteobacteria</taxon>
        <taxon>Burkholderiales</taxon>
        <taxon>Comamonadaceae</taxon>
        <taxon>Lampropedia</taxon>
    </lineage>
</organism>
<name>A0A4S5BNB0_9BURK</name>
<proteinExistence type="predicted"/>
<keyword evidence="1" id="KW-0732">Signal</keyword>
<dbReference type="InterPro" id="IPR032032">
    <property type="entry name" value="Tai4"/>
</dbReference>
<dbReference type="OrthoDB" id="9033782at2"/>
<reference evidence="2 3" key="1">
    <citation type="submission" date="2019-04" db="EMBL/GenBank/DDBJ databases">
        <title>Lampropedia sp YIM MLB12 draf genome.</title>
        <authorList>
            <person name="Wang Y.-X."/>
        </authorList>
    </citation>
    <scope>NUCLEOTIDE SEQUENCE [LARGE SCALE GENOMIC DNA]</scope>
    <source>
        <strain evidence="2 3">YIM MLB12</strain>
    </source>
</reference>
<evidence type="ECO:0008006" key="4">
    <source>
        <dbReference type="Google" id="ProtNLM"/>
    </source>
</evidence>
<dbReference type="EMBL" id="SSWX01000014">
    <property type="protein sequence ID" value="THJ32563.1"/>
    <property type="molecule type" value="Genomic_DNA"/>
</dbReference>
<feature type="chain" id="PRO_5020408779" description="Type VI secretion protein" evidence="1">
    <location>
        <begin position="24"/>
        <end position="121"/>
    </location>
</feature>
<feature type="signal peptide" evidence="1">
    <location>
        <begin position="1"/>
        <end position="23"/>
    </location>
</feature>
<comment type="caution">
    <text evidence="2">The sequence shown here is derived from an EMBL/GenBank/DDBJ whole genome shotgun (WGS) entry which is preliminary data.</text>
</comment>
<dbReference type="RefSeq" id="WP_136406779.1">
    <property type="nucleotide sequence ID" value="NZ_SSWX01000014.1"/>
</dbReference>
<evidence type="ECO:0000313" key="2">
    <source>
        <dbReference type="EMBL" id="THJ32563.1"/>
    </source>
</evidence>
<dbReference type="InterPro" id="IPR038314">
    <property type="entry name" value="T6SS_sf"/>
</dbReference>
<sequence length="121" mass="12740">MGTQLIVAASLFALPLFFNTAHASESAAAENLKNFALSHCLYQAFPNSQAGEEAKAAAGGYVETGTLDADAYAEAAELARQFLAKKYASKSGNASLAVMKCIDLSQSTELNAVATRYIQAR</sequence>
<dbReference type="Gene3D" id="1.20.120.1620">
    <property type="match status" value="1"/>
</dbReference>
<gene>
    <name evidence="2" type="ORF">E8K88_11290</name>
</gene>
<evidence type="ECO:0000313" key="3">
    <source>
        <dbReference type="Proteomes" id="UP000306236"/>
    </source>
</evidence>
<evidence type="ECO:0000256" key="1">
    <source>
        <dbReference type="SAM" id="SignalP"/>
    </source>
</evidence>
<keyword evidence="3" id="KW-1185">Reference proteome</keyword>
<accession>A0A4S5BNB0</accession>
<protein>
    <recommendedName>
        <fullName evidence="4">Type VI secretion protein</fullName>
    </recommendedName>
</protein>
<dbReference type="Pfam" id="PF16695">
    <property type="entry name" value="Tai4"/>
    <property type="match status" value="1"/>
</dbReference>
<dbReference type="AlphaFoldDB" id="A0A4S5BNB0"/>
<dbReference type="Proteomes" id="UP000306236">
    <property type="component" value="Unassembled WGS sequence"/>
</dbReference>